<evidence type="ECO:0000313" key="2">
    <source>
        <dbReference type="Proteomes" id="UP001281147"/>
    </source>
</evidence>
<dbReference type="EMBL" id="JAUTXU010000219">
    <property type="protein sequence ID" value="KAK3697839.1"/>
    <property type="molecule type" value="Genomic_DNA"/>
</dbReference>
<accession>A0ACC3MKK0</accession>
<dbReference type="Proteomes" id="UP001281147">
    <property type="component" value="Unassembled WGS sequence"/>
</dbReference>
<reference evidence="1" key="1">
    <citation type="submission" date="2023-07" db="EMBL/GenBank/DDBJ databases">
        <title>Black Yeasts Isolated from many extreme environments.</title>
        <authorList>
            <person name="Coleine C."/>
            <person name="Stajich J.E."/>
            <person name="Selbmann L."/>
        </authorList>
    </citation>
    <scope>NUCLEOTIDE SEQUENCE</scope>
    <source>
        <strain evidence="1">CCFEE 5714</strain>
    </source>
</reference>
<sequence>MSYQDLDALALTRSLSRDRTDVELTKAPQCDANPSATPYNSIHQAAEFEFPTLTPDGSVTDLAIIPTVAHSRTPPAALSSAGAKLRTFRNMSDSGADSDYDMVDDVSETSLDDQDTASFASTERAMSEDGQLTPDDTDGLESIADTEEERDTANADLEDDTALLEPSDTVRPILETLDREENALLDSYLTEDLDTPRQSVLTPSPQPAAKPLGPSHRSLRVLFVSDRGVTDEDIAHICSRVASALTAGAHAFENATLTRLPPTPSGINPTSSVLLRVGDIELVIEHCVGAERYSPSPESYALRIQDADQEHTSIFTVGKDTKIELQTPDLVIYYLTPLAGYPSFFSTVKKAMLTERIPSLTTASPVFDSIGLTGAQQQSARENCDVVLSNKELFGRDDAGLRGELELLMDRKQKNTSRSTTTKLPGTHSSKGPKMQLALGLAKRLLPVFLMAMLVPLCFYITTLPTVNPVAELAIRRDALSTALSGRYSSDPSKIVNVEYLLPTPTDELSTEASSYARFQVFAPYYFLVSLPKQPKSRAFPYKDSTMVYKDNGFQLDHVSTKLIEGVYEISFPAKDAHGLVMANMITQNPAMNVTMSHNFGSKMLQRHTYRKASTDLTKTFSKDVTVAKQRVKSLKEMVGLELNAGAVATKNVTSELAIYVTRDLQIFTNTAVSVLGKAIGASNNHLAKVAAAVRKEKHDVVRSINYELHRLKKNLRNDIASTKKSLKALIPSKKLISGPLATSRKRALSLKQKLIGGKNLWNPSEKTKRAGSLPDIARCARKEDYQGCRREQRKRALAKNVTEQPKAKLADLVEKAVVAQQPSAVSTKSQSAVSVKEVTKKGSKKKMKEDVEQAMKQVKEDGKKLKESRKKW</sequence>
<organism evidence="1 2">
    <name type="scientific">Vermiconidia calcicola</name>
    <dbReference type="NCBI Taxonomy" id="1690605"/>
    <lineage>
        <taxon>Eukaryota</taxon>
        <taxon>Fungi</taxon>
        <taxon>Dikarya</taxon>
        <taxon>Ascomycota</taxon>
        <taxon>Pezizomycotina</taxon>
        <taxon>Dothideomycetes</taxon>
        <taxon>Dothideomycetidae</taxon>
        <taxon>Mycosphaerellales</taxon>
        <taxon>Extremaceae</taxon>
        <taxon>Vermiconidia</taxon>
    </lineage>
</organism>
<comment type="caution">
    <text evidence="1">The sequence shown here is derived from an EMBL/GenBank/DDBJ whole genome shotgun (WGS) entry which is preliminary data.</text>
</comment>
<protein>
    <submittedName>
        <fullName evidence="1">Uncharacterized protein</fullName>
    </submittedName>
</protein>
<keyword evidence="2" id="KW-1185">Reference proteome</keyword>
<gene>
    <name evidence="1" type="ORF">LTR37_017230</name>
</gene>
<evidence type="ECO:0000313" key="1">
    <source>
        <dbReference type="EMBL" id="KAK3697839.1"/>
    </source>
</evidence>
<proteinExistence type="predicted"/>
<name>A0ACC3MKK0_9PEZI</name>